<accession>A0A5J4W6C3</accession>
<dbReference type="AlphaFoldDB" id="A0A5J4W6C3"/>
<keyword evidence="1" id="KW-0812">Transmembrane</keyword>
<gene>
    <name evidence="2" type="ORF">EZS28_014265</name>
</gene>
<evidence type="ECO:0000313" key="2">
    <source>
        <dbReference type="EMBL" id="KAA6390206.1"/>
    </source>
</evidence>
<reference evidence="2 3" key="1">
    <citation type="submission" date="2019-03" db="EMBL/GenBank/DDBJ databases">
        <title>Single cell metagenomics reveals metabolic interactions within the superorganism composed of flagellate Streblomastix strix and complex community of Bacteroidetes bacteria on its surface.</title>
        <authorList>
            <person name="Treitli S.C."/>
            <person name="Kolisko M."/>
            <person name="Husnik F."/>
            <person name="Keeling P."/>
            <person name="Hampl V."/>
        </authorList>
    </citation>
    <scope>NUCLEOTIDE SEQUENCE [LARGE SCALE GENOMIC DNA]</scope>
    <source>
        <strain evidence="2">ST1C</strain>
    </source>
</reference>
<feature type="transmembrane region" description="Helical" evidence="1">
    <location>
        <begin position="31"/>
        <end position="50"/>
    </location>
</feature>
<evidence type="ECO:0000313" key="3">
    <source>
        <dbReference type="Proteomes" id="UP000324800"/>
    </source>
</evidence>
<comment type="caution">
    <text evidence="2">The sequence shown here is derived from an EMBL/GenBank/DDBJ whole genome shotgun (WGS) entry which is preliminary data.</text>
</comment>
<dbReference type="EMBL" id="SNRW01003302">
    <property type="protein sequence ID" value="KAA6390206.1"/>
    <property type="molecule type" value="Genomic_DNA"/>
</dbReference>
<keyword evidence="1" id="KW-0472">Membrane</keyword>
<proteinExistence type="predicted"/>
<sequence>MNLKVNVLSSQIQQEMRIKKVEEVEVLVNRVRMIALFVVITVVTAVIQIMEISAQEEIILNVLGVSCSSALLIDDKNEVQGGDDQGKEDID</sequence>
<dbReference type="Proteomes" id="UP000324800">
    <property type="component" value="Unassembled WGS sequence"/>
</dbReference>
<name>A0A5J4W6C3_9EUKA</name>
<organism evidence="2 3">
    <name type="scientific">Streblomastix strix</name>
    <dbReference type="NCBI Taxonomy" id="222440"/>
    <lineage>
        <taxon>Eukaryota</taxon>
        <taxon>Metamonada</taxon>
        <taxon>Preaxostyla</taxon>
        <taxon>Oxymonadida</taxon>
        <taxon>Streblomastigidae</taxon>
        <taxon>Streblomastix</taxon>
    </lineage>
</organism>
<keyword evidence="1" id="KW-1133">Transmembrane helix</keyword>
<protein>
    <submittedName>
        <fullName evidence="2">Uncharacterized protein</fullName>
    </submittedName>
</protein>
<evidence type="ECO:0000256" key="1">
    <source>
        <dbReference type="SAM" id="Phobius"/>
    </source>
</evidence>